<dbReference type="Proteomes" id="UP000838308">
    <property type="component" value="Unassembled WGS sequence"/>
</dbReference>
<dbReference type="Gene3D" id="1.20.1250.20">
    <property type="entry name" value="MFS general substrate transporter like domains"/>
    <property type="match status" value="1"/>
</dbReference>
<comment type="subcellular location">
    <subcellularLocation>
        <location evidence="1">Cell membrane</location>
        <topology evidence="1">Multi-pass membrane protein</topology>
    </subcellularLocation>
</comment>
<keyword evidence="9" id="KW-1185">Reference proteome</keyword>
<dbReference type="Pfam" id="PF07690">
    <property type="entry name" value="MFS_1"/>
    <property type="match status" value="1"/>
</dbReference>
<feature type="transmembrane region" description="Helical" evidence="7">
    <location>
        <begin position="208"/>
        <end position="227"/>
    </location>
</feature>
<evidence type="ECO:0000313" key="8">
    <source>
        <dbReference type="EMBL" id="CAH2714248.1"/>
    </source>
</evidence>
<feature type="transmembrane region" description="Helical" evidence="7">
    <location>
        <begin position="247"/>
        <end position="267"/>
    </location>
</feature>
<keyword evidence="4 7" id="KW-0812">Transmembrane</keyword>
<proteinExistence type="predicted"/>
<feature type="transmembrane region" description="Helical" evidence="7">
    <location>
        <begin position="336"/>
        <end position="358"/>
    </location>
</feature>
<dbReference type="RefSeq" id="WP_248734579.1">
    <property type="nucleotide sequence ID" value="NZ_CALBWS010000006.1"/>
</dbReference>
<evidence type="ECO:0000256" key="5">
    <source>
        <dbReference type="ARBA" id="ARBA00022989"/>
    </source>
</evidence>
<gene>
    <name evidence="8" type="ORF">BACCIP111895_01409</name>
</gene>
<feature type="transmembrane region" description="Helical" evidence="7">
    <location>
        <begin position="303"/>
        <end position="324"/>
    </location>
</feature>
<dbReference type="PRINTS" id="PR01988">
    <property type="entry name" value="EXPORTERBACE"/>
</dbReference>
<feature type="transmembrane region" description="Helical" evidence="7">
    <location>
        <begin position="169"/>
        <end position="187"/>
    </location>
</feature>
<dbReference type="InterPro" id="IPR011701">
    <property type="entry name" value="MFS"/>
</dbReference>
<evidence type="ECO:0000256" key="4">
    <source>
        <dbReference type="ARBA" id="ARBA00022692"/>
    </source>
</evidence>
<evidence type="ECO:0008006" key="10">
    <source>
        <dbReference type="Google" id="ProtNLM"/>
    </source>
</evidence>
<keyword evidence="5 7" id="KW-1133">Transmembrane helix</keyword>
<protein>
    <recommendedName>
        <fullName evidence="10">MFS transporter</fullName>
    </recommendedName>
</protein>
<dbReference type="InterPro" id="IPR036259">
    <property type="entry name" value="MFS_trans_sf"/>
</dbReference>
<dbReference type="EMBL" id="CALBWS010000006">
    <property type="protein sequence ID" value="CAH2714248.1"/>
    <property type="molecule type" value="Genomic_DNA"/>
</dbReference>
<evidence type="ECO:0000256" key="7">
    <source>
        <dbReference type="SAM" id="Phobius"/>
    </source>
</evidence>
<dbReference type="SUPFAM" id="SSF103473">
    <property type="entry name" value="MFS general substrate transporter"/>
    <property type="match status" value="1"/>
</dbReference>
<evidence type="ECO:0000256" key="6">
    <source>
        <dbReference type="ARBA" id="ARBA00023136"/>
    </source>
</evidence>
<feature type="transmembrane region" description="Helical" evidence="7">
    <location>
        <begin position="370"/>
        <end position="391"/>
    </location>
</feature>
<keyword evidence="6 7" id="KW-0472">Membrane</keyword>
<evidence type="ECO:0000256" key="1">
    <source>
        <dbReference type="ARBA" id="ARBA00004651"/>
    </source>
</evidence>
<reference evidence="8" key="1">
    <citation type="submission" date="2022-04" db="EMBL/GenBank/DDBJ databases">
        <authorList>
            <person name="Criscuolo A."/>
        </authorList>
    </citation>
    <scope>NUCLEOTIDE SEQUENCE</scope>
    <source>
        <strain evidence="8">CIP111895</strain>
    </source>
</reference>
<dbReference type="CDD" id="cd06173">
    <property type="entry name" value="MFS_MefA_like"/>
    <property type="match status" value="1"/>
</dbReference>
<keyword evidence="3" id="KW-1003">Cell membrane</keyword>
<organism evidence="8 9">
    <name type="scientific">Neobacillus rhizosphaerae</name>
    <dbReference type="NCBI Taxonomy" id="2880965"/>
    <lineage>
        <taxon>Bacteria</taxon>
        <taxon>Bacillati</taxon>
        <taxon>Bacillota</taxon>
        <taxon>Bacilli</taxon>
        <taxon>Bacillales</taxon>
        <taxon>Bacillaceae</taxon>
        <taxon>Neobacillus</taxon>
    </lineage>
</organism>
<feature type="transmembrane region" description="Helical" evidence="7">
    <location>
        <begin position="279"/>
        <end position="297"/>
    </location>
</feature>
<dbReference type="PANTHER" id="PTHR43266:SF10">
    <property type="entry name" value="BACILYSIN EXPORTER BACE-RELATED"/>
    <property type="match status" value="1"/>
</dbReference>
<evidence type="ECO:0000256" key="3">
    <source>
        <dbReference type="ARBA" id="ARBA00022475"/>
    </source>
</evidence>
<keyword evidence="2" id="KW-0813">Transport</keyword>
<dbReference type="InterPro" id="IPR022324">
    <property type="entry name" value="Bacilysin_exporter_BacE_put"/>
</dbReference>
<accession>A0ABM9EQ48</accession>
<name>A0ABM9EQ48_9BACI</name>
<dbReference type="PANTHER" id="PTHR43266">
    <property type="entry name" value="MACROLIDE-EFFLUX PROTEIN"/>
    <property type="match status" value="1"/>
</dbReference>
<evidence type="ECO:0000313" key="9">
    <source>
        <dbReference type="Proteomes" id="UP000838308"/>
    </source>
</evidence>
<sequence length="407" mass="44451">MFQTLKRENSYRKLFFAGIINGVGDRFSQVALLALILNLTGSGLSVGITMALRMLPFLFFAPFSNKLAEKCGRKNLLLFTDFSRAVIAVSFLFIQTADDLWLVYIGSFLLASGEALYGPIRKSSIPAIVRSEHIKEINSWEQVSLGFVLIVGALSGGVVSFLFGAKAAFSFNIISFLIAGLIIRSIPTLESNETMTKEWIKNKRSVKILPLVMASSFLLMLITFDVLVPLVNGIDNILLSVYAVKTFHAGDLGVGILYSVLGTGFIISPMVTKWITGRFLSVAFMCLFMEGVILSGISQANSFVLIVVLFGILTIFGGVGNTLLDTAVMQTLPSKFHGLYFGLSATIANTFLGISMFLTGVLLEFISPRMMGLIGGVFYISLGALYFIWTFRMNLSIEKSKLAASEN</sequence>
<comment type="caution">
    <text evidence="8">The sequence shown here is derived from an EMBL/GenBank/DDBJ whole genome shotgun (WGS) entry which is preliminary data.</text>
</comment>
<feature type="transmembrane region" description="Helical" evidence="7">
    <location>
        <begin position="100"/>
        <end position="120"/>
    </location>
</feature>
<feature type="transmembrane region" description="Helical" evidence="7">
    <location>
        <begin position="140"/>
        <end position="163"/>
    </location>
</feature>
<evidence type="ECO:0000256" key="2">
    <source>
        <dbReference type="ARBA" id="ARBA00022448"/>
    </source>
</evidence>